<sequence>MRNIRYRLNENRKRVFSIVMLLSLTACQQSRTEETDNIAVAAPSETIRPLTEDDDSLQEIQRNIAWEQIEVFPFGKALINNKVPLFTSRQRLEAAIGVADSIISANGEDICGSQFDEDFDFFYKDGSTFEHCKDSLACEEFIFTDSNSLTSGKITLSRRTTWEDVKRLYPNAVLQAENEGKKDMIILRDSYNKDSESSVQLYFENGSLVRVVNFIPC</sequence>
<dbReference type="PROSITE" id="PS51257">
    <property type="entry name" value="PROKAR_LIPOPROTEIN"/>
    <property type="match status" value="1"/>
</dbReference>
<organism evidence="1 2">
    <name type="scientific">Chitinophaga ginsengisegetis</name>
    <dbReference type="NCBI Taxonomy" id="393003"/>
    <lineage>
        <taxon>Bacteria</taxon>
        <taxon>Pseudomonadati</taxon>
        <taxon>Bacteroidota</taxon>
        <taxon>Chitinophagia</taxon>
        <taxon>Chitinophagales</taxon>
        <taxon>Chitinophagaceae</taxon>
        <taxon>Chitinophaga</taxon>
    </lineage>
</organism>
<accession>A0A1T5P2M9</accession>
<name>A0A1T5P2M9_9BACT</name>
<evidence type="ECO:0000313" key="2">
    <source>
        <dbReference type="Proteomes" id="UP000190166"/>
    </source>
</evidence>
<keyword evidence="2" id="KW-1185">Reference proteome</keyword>
<gene>
    <name evidence="1" type="ORF">SAMN05660461_3653</name>
</gene>
<protein>
    <submittedName>
        <fullName evidence="1">Uncharacterized protein</fullName>
    </submittedName>
</protein>
<dbReference type="AlphaFoldDB" id="A0A1T5P2M9"/>
<reference evidence="1 2" key="1">
    <citation type="submission" date="2017-02" db="EMBL/GenBank/DDBJ databases">
        <authorList>
            <person name="Peterson S.W."/>
        </authorList>
    </citation>
    <scope>NUCLEOTIDE SEQUENCE [LARGE SCALE GENOMIC DNA]</scope>
    <source>
        <strain evidence="1 2">DSM 18108</strain>
    </source>
</reference>
<proteinExistence type="predicted"/>
<dbReference type="Proteomes" id="UP000190166">
    <property type="component" value="Unassembled WGS sequence"/>
</dbReference>
<dbReference type="EMBL" id="FUZZ01000002">
    <property type="protein sequence ID" value="SKD07015.1"/>
    <property type="molecule type" value="Genomic_DNA"/>
</dbReference>
<evidence type="ECO:0000313" key="1">
    <source>
        <dbReference type="EMBL" id="SKD07015.1"/>
    </source>
</evidence>